<protein>
    <submittedName>
        <fullName evidence="3">Glucose/arabinose dehydrogenase</fullName>
    </submittedName>
</protein>
<dbReference type="Pfam" id="PF07995">
    <property type="entry name" value="GSDH"/>
    <property type="match status" value="1"/>
</dbReference>
<evidence type="ECO:0000313" key="3">
    <source>
        <dbReference type="EMBL" id="MBB4674131.1"/>
    </source>
</evidence>
<dbReference type="SUPFAM" id="SSF50952">
    <property type="entry name" value="Soluble quinoprotein glucose dehydrogenase"/>
    <property type="match status" value="1"/>
</dbReference>
<dbReference type="Proteomes" id="UP000533598">
    <property type="component" value="Unassembled WGS sequence"/>
</dbReference>
<dbReference type="PANTHER" id="PTHR19328:SF13">
    <property type="entry name" value="HIPL1 PROTEIN"/>
    <property type="match status" value="1"/>
</dbReference>
<dbReference type="Gene3D" id="2.120.10.30">
    <property type="entry name" value="TolB, C-terminal domain"/>
    <property type="match status" value="1"/>
</dbReference>
<name>A0A7W7C665_9PSEU</name>
<dbReference type="RefSeq" id="WP_185000161.1">
    <property type="nucleotide sequence ID" value="NZ_BAAAUI010000011.1"/>
</dbReference>
<dbReference type="PANTHER" id="PTHR19328">
    <property type="entry name" value="HEDGEHOG-INTERACTING PROTEIN"/>
    <property type="match status" value="1"/>
</dbReference>
<evidence type="ECO:0000259" key="2">
    <source>
        <dbReference type="Pfam" id="PF07995"/>
    </source>
</evidence>
<comment type="caution">
    <text evidence="3">The sequence shown here is derived from an EMBL/GenBank/DDBJ whole genome shotgun (WGS) entry which is preliminary data.</text>
</comment>
<dbReference type="AlphaFoldDB" id="A0A7W7C665"/>
<keyword evidence="4" id="KW-1185">Reference proteome</keyword>
<sequence>MPVARIATLAAAVTLGLLAATPAQAVTRPPTEVTGGLAVPWGVGFLPDGSALVTERDSARILNIRGGQATEVQKIADAQPTGGHGGLLGLAVSPRYQSDRTVFVYYSTRTDNRIAKLRLGQPPVPLVTGIPVGVKRNGGRLAFGPDGHLYATTGDTARPELAQDPKSLAGKVLRLTTSGKPVLGNPFGTLVYSYGHRDPQGLTWDRDGRLFLAEAGDAKWDELNRVLPGRNYGWPLCEGKCGDPRFVDPLVVWRTEEATPSDIAYYKGSLYVAGLVGQRLWQVPLRDGRTGTPKALYNKEFGRLRTVEPAPDGSLWITTSNAPAPDRILRSEG</sequence>
<dbReference type="InterPro" id="IPR011041">
    <property type="entry name" value="Quinoprot_gluc/sorb_DH_b-prop"/>
</dbReference>
<keyword evidence="1" id="KW-0732">Signal</keyword>
<gene>
    <name evidence="3" type="ORF">HNR67_000249</name>
</gene>
<accession>A0A7W7C665</accession>
<evidence type="ECO:0000256" key="1">
    <source>
        <dbReference type="SAM" id="SignalP"/>
    </source>
</evidence>
<reference evidence="3 4" key="1">
    <citation type="submission" date="2020-08" db="EMBL/GenBank/DDBJ databases">
        <title>Sequencing the genomes of 1000 actinobacteria strains.</title>
        <authorList>
            <person name="Klenk H.-P."/>
        </authorList>
    </citation>
    <scope>NUCLEOTIDE SEQUENCE [LARGE SCALE GENOMIC DNA]</scope>
    <source>
        <strain evidence="3 4">DSM 44230</strain>
    </source>
</reference>
<feature type="domain" description="Glucose/Sorbosone dehydrogenase" evidence="2">
    <location>
        <begin position="38"/>
        <end position="323"/>
    </location>
</feature>
<feature type="chain" id="PRO_5031552063" evidence="1">
    <location>
        <begin position="26"/>
        <end position="333"/>
    </location>
</feature>
<feature type="signal peptide" evidence="1">
    <location>
        <begin position="1"/>
        <end position="25"/>
    </location>
</feature>
<proteinExistence type="predicted"/>
<dbReference type="EMBL" id="JACHMH010000001">
    <property type="protein sequence ID" value="MBB4674131.1"/>
    <property type="molecule type" value="Genomic_DNA"/>
</dbReference>
<evidence type="ECO:0000313" key="4">
    <source>
        <dbReference type="Proteomes" id="UP000533598"/>
    </source>
</evidence>
<organism evidence="3 4">
    <name type="scientific">Crossiella cryophila</name>
    <dbReference type="NCBI Taxonomy" id="43355"/>
    <lineage>
        <taxon>Bacteria</taxon>
        <taxon>Bacillati</taxon>
        <taxon>Actinomycetota</taxon>
        <taxon>Actinomycetes</taxon>
        <taxon>Pseudonocardiales</taxon>
        <taxon>Pseudonocardiaceae</taxon>
        <taxon>Crossiella</taxon>
    </lineage>
</organism>
<dbReference type="InterPro" id="IPR011042">
    <property type="entry name" value="6-blade_b-propeller_TolB-like"/>
</dbReference>
<dbReference type="InterPro" id="IPR012938">
    <property type="entry name" value="Glc/Sorbosone_DH"/>
</dbReference>